<protein>
    <submittedName>
        <fullName evidence="3">CHASE2 domain-containing protein</fullName>
    </submittedName>
</protein>
<dbReference type="AlphaFoldDB" id="A0A6M0RQD8"/>
<sequence length="633" mass="70908">MVPLPNSLSKLRQRIGRQRLLPGITVIGLVMLARALGLFQTMELRTLDTFLRWRPAEPKDERMLIVGIDEDDIQQVGTYPIPDEDMAKLLEALLKHNPRVVGIDLYRDLAVEPGHQKLANILATQPNIIGVEKIIGDPAVSPPADLPPEQVGFGDLPLDPDGFVRRAYLGSWPAATTPDPDRLRFSLSLRLAETYLAAEGLELENGIRDDNNMRFGDTEFFNLSPRAGGYARFDNAGWQFLINPRSGRAPFDIVSMVDVIEGRVNSDLIQDRIVIIGITTLSVKDLVNSAAIKSNNPGLINGVEMHTHITSQLVSTVLDNRPMVRIWADGWEYLLIILLGSFGLWLGYIVRHPARYILFIGITVLGIASVGLVVLWLGSWWVPVVPTLIMTLAISGLGLPSFYLYDQMLRSRIDERQQIIERTYDAIHNGPLQTLATLLQQKDDLTPAISNKLETLNQEIRAIYVGLLQESLPEEHQLQLGTKRIIDLRDPIKEVLHNVYTTTLERDFPGFASLKIHINDFQPLAIKGLSSDNKRALCRFLEEALCNVGKHAISPKRLTVLCITEDNDNVIRIEDNGQNDTFAQDSRGRGTQQAERLAKRLRGTFRREVGKTGTLCELRWPISGAGRYNLVKE</sequence>
<feature type="transmembrane region" description="Helical" evidence="1">
    <location>
        <begin position="20"/>
        <end position="39"/>
    </location>
</feature>
<name>A0A6M0RQD8_9CYAN</name>
<dbReference type="SUPFAM" id="SSF55874">
    <property type="entry name" value="ATPase domain of HSP90 chaperone/DNA topoisomerase II/histidine kinase"/>
    <property type="match status" value="1"/>
</dbReference>
<dbReference type="SMART" id="SM01080">
    <property type="entry name" value="CHASE2"/>
    <property type="match status" value="1"/>
</dbReference>
<keyword evidence="1" id="KW-1133">Transmembrane helix</keyword>
<dbReference type="InterPro" id="IPR036890">
    <property type="entry name" value="HATPase_C_sf"/>
</dbReference>
<dbReference type="InterPro" id="IPR007890">
    <property type="entry name" value="CHASE2"/>
</dbReference>
<comment type="caution">
    <text evidence="3">The sequence shown here is derived from an EMBL/GenBank/DDBJ whole genome shotgun (WGS) entry which is preliminary data.</text>
</comment>
<dbReference type="EMBL" id="QXHD01000004">
    <property type="protein sequence ID" value="NEZ58457.1"/>
    <property type="molecule type" value="Genomic_DNA"/>
</dbReference>
<feature type="domain" description="CHASE2" evidence="2">
    <location>
        <begin position="39"/>
        <end position="346"/>
    </location>
</feature>
<gene>
    <name evidence="3" type="ORF">DXZ20_22980</name>
</gene>
<dbReference type="Gene3D" id="3.30.565.10">
    <property type="entry name" value="Histidine kinase-like ATPase, C-terminal domain"/>
    <property type="match status" value="1"/>
</dbReference>
<feature type="transmembrane region" description="Helical" evidence="1">
    <location>
        <begin position="384"/>
        <end position="405"/>
    </location>
</feature>
<keyword evidence="4" id="KW-1185">Reference proteome</keyword>
<proteinExistence type="predicted"/>
<evidence type="ECO:0000313" key="3">
    <source>
        <dbReference type="EMBL" id="NEZ58457.1"/>
    </source>
</evidence>
<dbReference type="Pfam" id="PF05226">
    <property type="entry name" value="CHASE2"/>
    <property type="match status" value="1"/>
</dbReference>
<keyword evidence="1" id="KW-0812">Transmembrane</keyword>
<evidence type="ECO:0000256" key="1">
    <source>
        <dbReference type="SAM" id="Phobius"/>
    </source>
</evidence>
<evidence type="ECO:0000313" key="4">
    <source>
        <dbReference type="Proteomes" id="UP000481033"/>
    </source>
</evidence>
<feature type="transmembrane region" description="Helical" evidence="1">
    <location>
        <begin position="330"/>
        <end position="349"/>
    </location>
</feature>
<dbReference type="Proteomes" id="UP000481033">
    <property type="component" value="Unassembled WGS sequence"/>
</dbReference>
<accession>A0A6M0RQD8</accession>
<evidence type="ECO:0000259" key="2">
    <source>
        <dbReference type="SMART" id="SM01080"/>
    </source>
</evidence>
<organism evidence="3 4">
    <name type="scientific">Adonisia turfae CCMR0081</name>
    <dbReference type="NCBI Taxonomy" id="2292702"/>
    <lineage>
        <taxon>Bacteria</taxon>
        <taxon>Bacillati</taxon>
        <taxon>Cyanobacteriota</taxon>
        <taxon>Adonisia</taxon>
        <taxon>Adonisia turfae</taxon>
    </lineage>
</organism>
<feature type="transmembrane region" description="Helical" evidence="1">
    <location>
        <begin position="356"/>
        <end position="378"/>
    </location>
</feature>
<dbReference type="RefSeq" id="WP_163701004.1">
    <property type="nucleotide sequence ID" value="NZ_QXHD01000004.1"/>
</dbReference>
<reference evidence="3 4" key="1">
    <citation type="journal article" date="2020" name="Microb. Ecol.">
        <title>Ecogenomics of the Marine Benthic Filamentous Cyanobacterium Adonisia.</title>
        <authorList>
            <person name="Walter J.M."/>
            <person name="Coutinho F.H."/>
            <person name="Leomil L."/>
            <person name="Hargreaves P.I."/>
            <person name="Campeao M.E."/>
            <person name="Vieira V.V."/>
            <person name="Silva B.S."/>
            <person name="Fistarol G.O."/>
            <person name="Salomon P.S."/>
            <person name="Sawabe T."/>
            <person name="Mino S."/>
            <person name="Hosokawa M."/>
            <person name="Miyashita H."/>
            <person name="Maruyama F."/>
            <person name="van Verk M.C."/>
            <person name="Dutilh B.E."/>
            <person name="Thompson C.C."/>
            <person name="Thompson F.L."/>
        </authorList>
    </citation>
    <scope>NUCLEOTIDE SEQUENCE [LARGE SCALE GENOMIC DNA]</scope>
    <source>
        <strain evidence="3 4">CCMR0081</strain>
    </source>
</reference>
<keyword evidence="1" id="KW-0472">Membrane</keyword>